<accession>A0ABQ7TMF6</accession>
<evidence type="ECO:0000313" key="2">
    <source>
        <dbReference type="EMBL" id="KAH0631002.1"/>
    </source>
</evidence>
<reference evidence="2 3" key="1">
    <citation type="journal article" date="2022" name="Gigascience">
        <title>A chromosome-level genome assembly and annotation of the desert horned lizard, Phrynosoma platyrhinos, provides insight into chromosomal rearrangements among reptiles.</title>
        <authorList>
            <person name="Koochekian N."/>
            <person name="Ascanio A."/>
            <person name="Farleigh K."/>
            <person name="Card D.C."/>
            <person name="Schield D.R."/>
            <person name="Castoe T.A."/>
            <person name="Jezkova T."/>
        </authorList>
    </citation>
    <scope>NUCLEOTIDE SEQUENCE [LARGE SCALE GENOMIC DNA]</scope>
    <source>
        <strain evidence="2">NK-2021</strain>
    </source>
</reference>
<dbReference type="Proteomes" id="UP000826234">
    <property type="component" value="Unassembled WGS sequence"/>
</dbReference>
<protein>
    <submittedName>
        <fullName evidence="2">Uncharacterized protein</fullName>
    </submittedName>
</protein>
<evidence type="ECO:0000313" key="3">
    <source>
        <dbReference type="Proteomes" id="UP000826234"/>
    </source>
</evidence>
<dbReference type="PANTHER" id="PTHR46090">
    <property type="entry name" value="ADP-RIBOSYLATION FACTOR-LIKE PROTEIN 13B"/>
    <property type="match status" value="1"/>
</dbReference>
<dbReference type="Gene3D" id="3.40.50.300">
    <property type="entry name" value="P-loop containing nucleotide triphosphate hydrolases"/>
    <property type="match status" value="1"/>
</dbReference>
<keyword evidence="3" id="KW-1185">Reference proteome</keyword>
<dbReference type="InterPro" id="IPR051995">
    <property type="entry name" value="Ciliary_GTPase"/>
</dbReference>
<name>A0ABQ7TMF6_PHRPL</name>
<evidence type="ECO:0000256" key="1">
    <source>
        <dbReference type="SAM" id="MobiDB-lite"/>
    </source>
</evidence>
<dbReference type="InterPro" id="IPR027417">
    <property type="entry name" value="P-loop_NTPase"/>
</dbReference>
<dbReference type="PANTHER" id="PTHR46090:SF1">
    <property type="entry name" value="ADP-RIBOSYLATION FACTOR-LIKE PROTEIN 13A"/>
    <property type="match status" value="1"/>
</dbReference>
<gene>
    <name evidence="2" type="ORF">JD844_004463</name>
</gene>
<dbReference type="EMBL" id="JAIPUX010000415">
    <property type="protein sequence ID" value="KAH0631002.1"/>
    <property type="molecule type" value="Genomic_DNA"/>
</dbReference>
<sequence length="115" mass="13168">MDNPRLANKQDKIDALLPCEIIECLSLEKLANESKSLCRIEPCSATKRLPKIQCWTIVQGLHWLLHTIAINYGVLCSRIQEDSPQRQASAEQEMSRKAQRSRSRTQEARFPPFSC</sequence>
<organism evidence="2 3">
    <name type="scientific">Phrynosoma platyrhinos</name>
    <name type="common">Desert horned lizard</name>
    <dbReference type="NCBI Taxonomy" id="52577"/>
    <lineage>
        <taxon>Eukaryota</taxon>
        <taxon>Metazoa</taxon>
        <taxon>Chordata</taxon>
        <taxon>Craniata</taxon>
        <taxon>Vertebrata</taxon>
        <taxon>Euteleostomi</taxon>
        <taxon>Lepidosauria</taxon>
        <taxon>Squamata</taxon>
        <taxon>Bifurcata</taxon>
        <taxon>Unidentata</taxon>
        <taxon>Episquamata</taxon>
        <taxon>Toxicofera</taxon>
        <taxon>Iguania</taxon>
        <taxon>Phrynosomatidae</taxon>
        <taxon>Phrynosomatinae</taxon>
        <taxon>Phrynosoma</taxon>
    </lineage>
</organism>
<proteinExistence type="predicted"/>
<comment type="caution">
    <text evidence="2">The sequence shown here is derived from an EMBL/GenBank/DDBJ whole genome shotgun (WGS) entry which is preliminary data.</text>
</comment>
<feature type="region of interest" description="Disordered" evidence="1">
    <location>
        <begin position="85"/>
        <end position="115"/>
    </location>
</feature>